<dbReference type="Pfam" id="PF04564">
    <property type="entry name" value="U-box"/>
    <property type="match status" value="1"/>
</dbReference>
<evidence type="ECO:0000256" key="6">
    <source>
        <dbReference type="ARBA" id="ARBA00022737"/>
    </source>
</evidence>
<dbReference type="Proteomes" id="UP001159364">
    <property type="component" value="Linkage Group LG05"/>
</dbReference>
<dbReference type="FunFam" id="1.25.10.10:FF:000082">
    <property type="entry name" value="RING-type E3 ubiquitin transferase"/>
    <property type="match status" value="1"/>
</dbReference>
<dbReference type="Gene3D" id="1.25.10.10">
    <property type="entry name" value="Leucine-rich Repeat Variant"/>
    <property type="match status" value="1"/>
</dbReference>
<dbReference type="Gene3D" id="3.30.40.10">
    <property type="entry name" value="Zinc/RING finger domain, C3HC4 (zinc finger)"/>
    <property type="match status" value="1"/>
</dbReference>
<proteinExistence type="predicted"/>
<dbReference type="AlphaFoldDB" id="A0AAV8TGA7"/>
<sequence>MMERGDHKVAALISSSSRGGDDRHVVSDMLDAIETVGSYVGYRKTQRNECLNLVRRLKLLVPLLEEIREADKLVSSEALDCLLNLKKALLIAKKLLKTCSSGSKIYLALESEAVMGRFHALYDKLNQVLDDMPYHEFGISVEVKEQVELMCMQLKRAKMRTDTQDIELAMDIMVVFSKEDDRNADSAILERLGNKLELHTIADLRAETIAVGKLVKDKAQNAETSRQIIDLLEKLKQIAGIHESIELDPTLSAKHLKRCPSLVIPHEFLCPITLEIMVDPVIVATGQSYERESIQKWLDSKHRTCPKTGQILDHLSLAPNFALRNLISQWCEKNDFTLPKKETFVGSDGSFSQLIEEISNLIRKLSSCELDVQRQAIVKIRMLSKESPYNRILIANNGGIPPLIQLLSHQDIKIQEHTVTALLNLSIDEANKRLIAREGAIPAIIDILHNGTDEGRENSAAALFSLSILDENKVLVGALNGIPPLVELLRKGTARGKKDAATALFNLSLNQTNKSKAIKAGVIPSLFHLLEDESLDMIDEALSILLLLASHPEGKNEIGTLYFIKKVVEIIKIGTPKNKECATSVLLALGSNNSRLLSAAVQWGVYEHLKEISRCGTNRARRKANAILQHMSKCKHNHGNQITQTT</sequence>
<dbReference type="Pfam" id="PF25368">
    <property type="entry name" value="PUB10_N"/>
    <property type="match status" value="1"/>
</dbReference>
<dbReference type="InterPro" id="IPR059179">
    <property type="entry name" value="MLKL-like_MCAfunc"/>
</dbReference>
<accession>A0AAV8TGA7</accession>
<comment type="caution">
    <text evidence="10">The sequence shown here is derived from an EMBL/GenBank/DDBJ whole genome shotgun (WGS) entry which is preliminary data.</text>
</comment>
<feature type="repeat" description="ARM" evidence="8">
    <location>
        <begin position="480"/>
        <end position="522"/>
    </location>
</feature>
<dbReference type="GO" id="GO:0016567">
    <property type="term" value="P:protein ubiquitination"/>
    <property type="evidence" value="ECO:0007669"/>
    <property type="project" value="InterPro"/>
</dbReference>
<dbReference type="InterPro" id="IPR058678">
    <property type="entry name" value="ARM_PUB"/>
</dbReference>
<dbReference type="FunFam" id="1.20.930.20:FF:000002">
    <property type="entry name" value="RING-type E3 ubiquitin transferase"/>
    <property type="match status" value="1"/>
</dbReference>
<keyword evidence="7" id="KW-0833">Ubl conjugation pathway</keyword>
<dbReference type="EMBL" id="JAIWQS010000005">
    <property type="protein sequence ID" value="KAJ8765029.1"/>
    <property type="molecule type" value="Genomic_DNA"/>
</dbReference>
<dbReference type="SUPFAM" id="SSF48371">
    <property type="entry name" value="ARM repeat"/>
    <property type="match status" value="1"/>
</dbReference>
<evidence type="ECO:0000259" key="9">
    <source>
        <dbReference type="PROSITE" id="PS51698"/>
    </source>
</evidence>
<keyword evidence="11" id="KW-1185">Reference proteome</keyword>
<dbReference type="InterPro" id="IPR011989">
    <property type="entry name" value="ARM-like"/>
</dbReference>
<evidence type="ECO:0000313" key="10">
    <source>
        <dbReference type="EMBL" id="KAJ8765029.1"/>
    </source>
</evidence>
<dbReference type="InterPro" id="IPR045210">
    <property type="entry name" value="RING-Ubox_PUB"/>
</dbReference>
<evidence type="ECO:0000256" key="7">
    <source>
        <dbReference type="ARBA" id="ARBA00022786"/>
    </source>
</evidence>
<dbReference type="PROSITE" id="PS50176">
    <property type="entry name" value="ARM_REPEAT"/>
    <property type="match status" value="2"/>
</dbReference>
<dbReference type="InterPro" id="IPR000225">
    <property type="entry name" value="Armadillo"/>
</dbReference>
<gene>
    <name evidence="10" type="ORF">K2173_010503</name>
</gene>
<comment type="function">
    <text evidence="2">Functions as an E3 ubiquitin ligase.</text>
</comment>
<dbReference type="SUPFAM" id="SSF57850">
    <property type="entry name" value="RING/U-box"/>
    <property type="match status" value="1"/>
</dbReference>
<comment type="pathway">
    <text evidence="3">Protein modification; protein ubiquitination.</text>
</comment>
<dbReference type="InterPro" id="IPR016024">
    <property type="entry name" value="ARM-type_fold"/>
</dbReference>
<protein>
    <recommendedName>
        <fullName evidence="4">RING-type E3 ubiquitin transferase</fullName>
        <ecNumber evidence="4">2.3.2.27</ecNumber>
    </recommendedName>
</protein>
<dbReference type="GO" id="GO:0061630">
    <property type="term" value="F:ubiquitin protein ligase activity"/>
    <property type="evidence" value="ECO:0007669"/>
    <property type="project" value="UniProtKB-EC"/>
</dbReference>
<dbReference type="InterPro" id="IPR003613">
    <property type="entry name" value="Ubox_domain"/>
</dbReference>
<dbReference type="SMART" id="SM00504">
    <property type="entry name" value="Ubox"/>
    <property type="match status" value="1"/>
</dbReference>
<dbReference type="EC" id="2.3.2.27" evidence="4"/>
<evidence type="ECO:0000256" key="5">
    <source>
        <dbReference type="ARBA" id="ARBA00022679"/>
    </source>
</evidence>
<dbReference type="InterPro" id="IPR057623">
    <property type="entry name" value="PUB12-19-like_N"/>
</dbReference>
<evidence type="ECO:0000256" key="3">
    <source>
        <dbReference type="ARBA" id="ARBA00004906"/>
    </source>
</evidence>
<dbReference type="Pfam" id="PF25598">
    <property type="entry name" value="ARM_PUB"/>
    <property type="match status" value="1"/>
</dbReference>
<dbReference type="PANTHER" id="PTHR23315:SF49">
    <property type="entry name" value="RING-TYPE E3 UBIQUITIN TRANSFERASE"/>
    <property type="match status" value="1"/>
</dbReference>
<evidence type="ECO:0000256" key="1">
    <source>
        <dbReference type="ARBA" id="ARBA00000900"/>
    </source>
</evidence>
<feature type="repeat" description="ARM" evidence="8">
    <location>
        <begin position="398"/>
        <end position="440"/>
    </location>
</feature>
<evidence type="ECO:0000313" key="11">
    <source>
        <dbReference type="Proteomes" id="UP001159364"/>
    </source>
</evidence>
<name>A0AAV8TGA7_9ROSI</name>
<dbReference type="CDD" id="cd16664">
    <property type="entry name" value="RING-Ubox_PUB"/>
    <property type="match status" value="1"/>
</dbReference>
<evidence type="ECO:0000256" key="8">
    <source>
        <dbReference type="PROSITE-ProRule" id="PRU00259"/>
    </source>
</evidence>
<dbReference type="SMART" id="SM00185">
    <property type="entry name" value="ARM"/>
    <property type="match status" value="4"/>
</dbReference>
<evidence type="ECO:0000256" key="4">
    <source>
        <dbReference type="ARBA" id="ARBA00012483"/>
    </source>
</evidence>
<keyword evidence="6" id="KW-0677">Repeat</keyword>
<dbReference type="Gene3D" id="1.20.930.20">
    <property type="entry name" value="Adaptor protein Cbl, N-terminal domain"/>
    <property type="match status" value="1"/>
</dbReference>
<dbReference type="PROSITE" id="PS51698">
    <property type="entry name" value="U_BOX"/>
    <property type="match status" value="1"/>
</dbReference>
<dbReference type="GO" id="GO:0007166">
    <property type="term" value="P:cell surface receptor signaling pathway"/>
    <property type="evidence" value="ECO:0007669"/>
    <property type="project" value="InterPro"/>
</dbReference>
<comment type="catalytic activity">
    <reaction evidence="1">
        <text>S-ubiquitinyl-[E2 ubiquitin-conjugating enzyme]-L-cysteine + [acceptor protein]-L-lysine = [E2 ubiquitin-conjugating enzyme]-L-cysteine + N(6)-ubiquitinyl-[acceptor protein]-L-lysine.</text>
        <dbReference type="EC" id="2.3.2.27"/>
    </reaction>
</comment>
<reference evidence="10 11" key="1">
    <citation type="submission" date="2021-09" db="EMBL/GenBank/DDBJ databases">
        <title>Genomic insights and catalytic innovation underlie evolution of tropane alkaloids biosynthesis.</title>
        <authorList>
            <person name="Wang Y.-J."/>
            <person name="Tian T."/>
            <person name="Huang J.-P."/>
            <person name="Huang S.-X."/>
        </authorList>
    </citation>
    <scope>NUCLEOTIDE SEQUENCE [LARGE SCALE GENOMIC DNA]</scope>
    <source>
        <strain evidence="10">KIB-2018</strain>
        <tissue evidence="10">Leaf</tissue>
    </source>
</reference>
<organism evidence="10 11">
    <name type="scientific">Erythroxylum novogranatense</name>
    <dbReference type="NCBI Taxonomy" id="1862640"/>
    <lineage>
        <taxon>Eukaryota</taxon>
        <taxon>Viridiplantae</taxon>
        <taxon>Streptophyta</taxon>
        <taxon>Embryophyta</taxon>
        <taxon>Tracheophyta</taxon>
        <taxon>Spermatophyta</taxon>
        <taxon>Magnoliopsida</taxon>
        <taxon>eudicotyledons</taxon>
        <taxon>Gunneridae</taxon>
        <taxon>Pentapetalae</taxon>
        <taxon>rosids</taxon>
        <taxon>fabids</taxon>
        <taxon>Malpighiales</taxon>
        <taxon>Erythroxylaceae</taxon>
        <taxon>Erythroxylum</taxon>
    </lineage>
</organism>
<keyword evidence="5" id="KW-0808">Transferase</keyword>
<dbReference type="FunFam" id="3.30.40.10:FF:000442">
    <property type="entry name" value="RING-type E3 ubiquitin transferase"/>
    <property type="match status" value="1"/>
</dbReference>
<evidence type="ECO:0000256" key="2">
    <source>
        <dbReference type="ARBA" id="ARBA00003861"/>
    </source>
</evidence>
<feature type="domain" description="U-box" evidence="9">
    <location>
        <begin position="263"/>
        <end position="337"/>
    </location>
</feature>
<dbReference type="PANTHER" id="PTHR23315">
    <property type="entry name" value="U BOX DOMAIN-CONTAINING"/>
    <property type="match status" value="1"/>
</dbReference>
<dbReference type="InterPro" id="IPR036537">
    <property type="entry name" value="Adaptor_Cbl_N_dom_sf"/>
</dbReference>
<dbReference type="InterPro" id="IPR013083">
    <property type="entry name" value="Znf_RING/FYVE/PHD"/>
</dbReference>
<dbReference type="CDD" id="cd21037">
    <property type="entry name" value="MLKL_NTD"/>
    <property type="match status" value="1"/>
</dbReference>